<comment type="caution">
    <text evidence="1">The sequence shown here is derived from an EMBL/GenBank/DDBJ whole genome shotgun (WGS) entry which is preliminary data.</text>
</comment>
<gene>
    <name evidence="1" type="ORF">EIP91_012190</name>
</gene>
<accession>A0A4R0RNL0</accession>
<dbReference type="AlphaFoldDB" id="A0A4R0RNL0"/>
<proteinExistence type="predicted"/>
<evidence type="ECO:0000313" key="2">
    <source>
        <dbReference type="Proteomes" id="UP000292702"/>
    </source>
</evidence>
<evidence type="ECO:0000313" key="1">
    <source>
        <dbReference type="EMBL" id="TCD67625.1"/>
    </source>
</evidence>
<organism evidence="1 2">
    <name type="scientific">Steccherinum ochraceum</name>
    <dbReference type="NCBI Taxonomy" id="92696"/>
    <lineage>
        <taxon>Eukaryota</taxon>
        <taxon>Fungi</taxon>
        <taxon>Dikarya</taxon>
        <taxon>Basidiomycota</taxon>
        <taxon>Agaricomycotina</taxon>
        <taxon>Agaricomycetes</taxon>
        <taxon>Polyporales</taxon>
        <taxon>Steccherinaceae</taxon>
        <taxon>Steccherinum</taxon>
    </lineage>
</organism>
<sequence length="150" mass="16595">MSTTRETEELHVFGWKLSLQDAHDLLSPNVVPSDPLDIFGLLTGAMNIRWAQAQLRMKRGHEGGVPLCAQLDIDPSDSDDDIVTSCIVVYISVNILPDRNICENQGKLAECTKALGFTPEMGFQDDVSPCWYRIPNGHNKAVLKRNAGMV</sequence>
<dbReference type="EMBL" id="RWJN01000091">
    <property type="protein sequence ID" value="TCD67625.1"/>
    <property type="molecule type" value="Genomic_DNA"/>
</dbReference>
<name>A0A4R0RNL0_9APHY</name>
<reference evidence="1 2" key="1">
    <citation type="submission" date="2018-11" db="EMBL/GenBank/DDBJ databases">
        <title>Genome assembly of Steccherinum ochraceum LE-BIN_3174, the white-rot fungus of the Steccherinaceae family (The Residual Polyporoid clade, Polyporales, Basidiomycota).</title>
        <authorList>
            <person name="Fedorova T.V."/>
            <person name="Glazunova O.A."/>
            <person name="Landesman E.O."/>
            <person name="Moiseenko K.V."/>
            <person name="Psurtseva N.V."/>
            <person name="Savinova O.S."/>
            <person name="Shakhova N.V."/>
            <person name="Tyazhelova T.V."/>
            <person name="Vasina D.V."/>
        </authorList>
    </citation>
    <scope>NUCLEOTIDE SEQUENCE [LARGE SCALE GENOMIC DNA]</scope>
    <source>
        <strain evidence="1 2">LE-BIN_3174</strain>
    </source>
</reference>
<keyword evidence="2" id="KW-1185">Reference proteome</keyword>
<dbReference type="Proteomes" id="UP000292702">
    <property type="component" value="Unassembled WGS sequence"/>
</dbReference>
<protein>
    <submittedName>
        <fullName evidence="1">Uncharacterized protein</fullName>
    </submittedName>
</protein>